<name>A0A0J1AV69_9TREE</name>
<dbReference type="PANTHER" id="PTHR15107">
    <property type="entry name" value="RETINOBLASTOMA BINDING PROTEIN 8"/>
    <property type="match status" value="1"/>
</dbReference>
<feature type="compositionally biased region" description="Basic and acidic residues" evidence="4">
    <location>
        <begin position="123"/>
        <end position="138"/>
    </location>
</feature>
<evidence type="ECO:0000256" key="1">
    <source>
        <dbReference type="ARBA" id="ARBA00004123"/>
    </source>
</evidence>
<evidence type="ECO:0000313" key="7">
    <source>
        <dbReference type="Proteomes" id="UP000053611"/>
    </source>
</evidence>
<evidence type="ECO:0000256" key="4">
    <source>
        <dbReference type="SAM" id="MobiDB-lite"/>
    </source>
</evidence>
<dbReference type="AlphaFoldDB" id="A0A0J1AV69"/>
<dbReference type="STRING" id="879819.A0A0J1AV69"/>
<evidence type="ECO:0000313" key="6">
    <source>
        <dbReference type="EMBL" id="KLT39194.1"/>
    </source>
</evidence>
<dbReference type="PANTHER" id="PTHR15107:SF0">
    <property type="entry name" value="DNA ENDONUCLEASE ACTIVATOR CTP1 C-TERMINAL DOMAIN-CONTAINING PROTEIN"/>
    <property type="match status" value="1"/>
</dbReference>
<feature type="non-terminal residue" evidence="6">
    <location>
        <position position="178"/>
    </location>
</feature>
<accession>A0A0J1AV69</accession>
<organism evidence="6 7">
    <name type="scientific">Cutaneotrichosporon oleaginosum</name>
    <dbReference type="NCBI Taxonomy" id="879819"/>
    <lineage>
        <taxon>Eukaryota</taxon>
        <taxon>Fungi</taxon>
        <taxon>Dikarya</taxon>
        <taxon>Basidiomycota</taxon>
        <taxon>Agaricomycotina</taxon>
        <taxon>Tremellomycetes</taxon>
        <taxon>Trichosporonales</taxon>
        <taxon>Trichosporonaceae</taxon>
        <taxon>Cutaneotrichosporon</taxon>
    </lineage>
</organism>
<evidence type="ECO:0000256" key="3">
    <source>
        <dbReference type="ARBA" id="ARBA00023242"/>
    </source>
</evidence>
<feature type="compositionally biased region" description="Basic and acidic residues" evidence="4">
    <location>
        <begin position="159"/>
        <end position="178"/>
    </location>
</feature>
<dbReference type="InterPro" id="IPR033316">
    <property type="entry name" value="RBBP8-like"/>
</dbReference>
<dbReference type="GeneID" id="28980643"/>
<dbReference type="Pfam" id="PF08573">
    <property type="entry name" value="SAE2"/>
    <property type="match status" value="2"/>
</dbReference>
<evidence type="ECO:0000259" key="5">
    <source>
        <dbReference type="Pfam" id="PF08573"/>
    </source>
</evidence>
<dbReference type="Proteomes" id="UP000053611">
    <property type="component" value="Unassembled WGS sequence"/>
</dbReference>
<dbReference type="EMBL" id="KQ087267">
    <property type="protein sequence ID" value="KLT39194.1"/>
    <property type="molecule type" value="Genomic_DNA"/>
</dbReference>
<comment type="subcellular location">
    <subcellularLocation>
        <location evidence="1">Nucleus</location>
    </subcellularLocation>
</comment>
<dbReference type="GO" id="GO:0010792">
    <property type="term" value="P:DNA double-strand break processing involved in repair via single-strand annealing"/>
    <property type="evidence" value="ECO:0007669"/>
    <property type="project" value="TreeGrafter"/>
</dbReference>
<keyword evidence="2" id="KW-0227">DNA damage</keyword>
<dbReference type="OrthoDB" id="5801062at2759"/>
<proteinExistence type="predicted"/>
<sequence>LTPAERAAERKRLAALPAAERRKVYAAYKGKGRYVAPSDTTTFADEYEIDPARNDGVGYQFDAVVRDRAARRRMHGGDCECCRDYYAAVGDIPRFHSAPAWRDEPDGDAGGAGAGDTPAGVGIEDHQKRVSRHREVWRRPPTPPDFWKIAFPTTQEVEDVNRRADEMTAAREAEVRRE</sequence>
<evidence type="ECO:0000256" key="2">
    <source>
        <dbReference type="ARBA" id="ARBA00022763"/>
    </source>
</evidence>
<gene>
    <name evidence="6" type="ORF">CC85DRAFT_230417</name>
</gene>
<protein>
    <recommendedName>
        <fullName evidence="5">DNA endonuclease activator Ctp1 C-terminal domain-containing protein</fullName>
    </recommendedName>
</protein>
<feature type="domain" description="DNA endonuclease activator Ctp1 C-terminal" evidence="5">
    <location>
        <begin position="60"/>
        <end position="97"/>
    </location>
</feature>
<feature type="region of interest" description="Disordered" evidence="4">
    <location>
        <begin position="97"/>
        <end position="178"/>
    </location>
</feature>
<keyword evidence="3" id="KW-0539">Nucleus</keyword>
<dbReference type="GO" id="GO:0003684">
    <property type="term" value="F:damaged DNA binding"/>
    <property type="evidence" value="ECO:0007669"/>
    <property type="project" value="TreeGrafter"/>
</dbReference>
<reference evidence="6 7" key="1">
    <citation type="submission" date="2015-03" db="EMBL/GenBank/DDBJ databases">
        <title>Genomics and transcriptomics of the oil-accumulating basidiomycete yeast T. oleaginosus allow insights into substrate utilization and the diverse evolutionary trajectories of mating systems in fungi.</title>
        <authorList>
            <consortium name="DOE Joint Genome Institute"/>
            <person name="Kourist R."/>
            <person name="Kracht O."/>
            <person name="Bracharz F."/>
            <person name="Lipzen A."/>
            <person name="Nolan M."/>
            <person name="Ohm R."/>
            <person name="Grigoriev I."/>
            <person name="Sun S."/>
            <person name="Heitman J."/>
            <person name="Bruck T."/>
            <person name="Nowrousian M."/>
        </authorList>
    </citation>
    <scope>NUCLEOTIDE SEQUENCE [LARGE SCALE GENOMIC DNA]</scope>
    <source>
        <strain evidence="6 7">IBC0246</strain>
    </source>
</reference>
<feature type="non-terminal residue" evidence="6">
    <location>
        <position position="1"/>
    </location>
</feature>
<dbReference type="InterPro" id="IPR013882">
    <property type="entry name" value="Ctp1_C"/>
</dbReference>
<keyword evidence="7" id="KW-1185">Reference proteome</keyword>
<dbReference type="GO" id="GO:0005634">
    <property type="term" value="C:nucleus"/>
    <property type="evidence" value="ECO:0007669"/>
    <property type="project" value="UniProtKB-SubCell"/>
</dbReference>
<feature type="domain" description="DNA endonuclease activator Ctp1 C-terminal" evidence="5">
    <location>
        <begin position="123"/>
        <end position="156"/>
    </location>
</feature>